<dbReference type="AlphaFoldDB" id="A0AA36EB19"/>
<dbReference type="Proteomes" id="UP001177003">
    <property type="component" value="Chromosome 6"/>
</dbReference>
<reference evidence="1" key="1">
    <citation type="submission" date="2023-04" db="EMBL/GenBank/DDBJ databases">
        <authorList>
            <person name="Vijverberg K."/>
            <person name="Xiong W."/>
            <person name="Schranz E."/>
        </authorList>
    </citation>
    <scope>NUCLEOTIDE SEQUENCE</scope>
</reference>
<evidence type="ECO:0000313" key="1">
    <source>
        <dbReference type="EMBL" id="CAI9288897.1"/>
    </source>
</evidence>
<evidence type="ECO:0000313" key="2">
    <source>
        <dbReference type="Proteomes" id="UP001177003"/>
    </source>
</evidence>
<sequence>MMEVFSMLKFWRYTEGRDPTAIGDFDSNFDNDELFFDLVFTNPCDETTTIMMRLLMRKILPPDSLKSPRALIPGVLNNKSRLDKENFKIEEVKIGSLLKRDNNLRDVYKTGEIKKRGHGRKTLPIT</sequence>
<name>A0AA36EB19_LACSI</name>
<organism evidence="1 2">
    <name type="scientific">Lactuca saligna</name>
    <name type="common">Willowleaf lettuce</name>
    <dbReference type="NCBI Taxonomy" id="75948"/>
    <lineage>
        <taxon>Eukaryota</taxon>
        <taxon>Viridiplantae</taxon>
        <taxon>Streptophyta</taxon>
        <taxon>Embryophyta</taxon>
        <taxon>Tracheophyta</taxon>
        <taxon>Spermatophyta</taxon>
        <taxon>Magnoliopsida</taxon>
        <taxon>eudicotyledons</taxon>
        <taxon>Gunneridae</taxon>
        <taxon>Pentapetalae</taxon>
        <taxon>asterids</taxon>
        <taxon>campanulids</taxon>
        <taxon>Asterales</taxon>
        <taxon>Asteraceae</taxon>
        <taxon>Cichorioideae</taxon>
        <taxon>Cichorieae</taxon>
        <taxon>Lactucinae</taxon>
        <taxon>Lactuca</taxon>
    </lineage>
</organism>
<gene>
    <name evidence="1" type="ORF">LSALG_LOCUS28165</name>
</gene>
<dbReference type="EMBL" id="OX465082">
    <property type="protein sequence ID" value="CAI9288897.1"/>
    <property type="molecule type" value="Genomic_DNA"/>
</dbReference>
<protein>
    <submittedName>
        <fullName evidence="1">Uncharacterized protein</fullName>
    </submittedName>
</protein>
<proteinExistence type="predicted"/>
<keyword evidence="2" id="KW-1185">Reference proteome</keyword>
<accession>A0AA36EB19</accession>